<feature type="compositionally biased region" description="Basic and acidic residues" evidence="3">
    <location>
        <begin position="34"/>
        <end position="43"/>
    </location>
</feature>
<dbReference type="SUPFAM" id="SSF51679">
    <property type="entry name" value="Bacterial luciferase-like"/>
    <property type="match status" value="1"/>
</dbReference>
<gene>
    <name evidence="5" type="ORF">FC770_00240</name>
</gene>
<dbReference type="Proteomes" id="UP000307808">
    <property type="component" value="Unassembled WGS sequence"/>
</dbReference>
<keyword evidence="6" id="KW-1185">Reference proteome</keyword>
<dbReference type="EMBL" id="SZPY01000001">
    <property type="protein sequence ID" value="TKI63658.1"/>
    <property type="molecule type" value="Genomic_DNA"/>
</dbReference>
<dbReference type="OrthoDB" id="9781803at2"/>
<dbReference type="AlphaFoldDB" id="A0A4U2YQN5"/>
<feature type="region of interest" description="Disordered" evidence="3">
    <location>
        <begin position="1"/>
        <end position="79"/>
    </location>
</feature>
<evidence type="ECO:0000313" key="5">
    <source>
        <dbReference type="EMBL" id="TKI63658.1"/>
    </source>
</evidence>
<name>A0A4U2YQN5_9ACTN</name>
<dbReference type="InterPro" id="IPR036661">
    <property type="entry name" value="Luciferase-like_sf"/>
</dbReference>
<dbReference type="Pfam" id="PF00296">
    <property type="entry name" value="Bac_luciferase"/>
    <property type="match status" value="1"/>
</dbReference>
<reference evidence="5 6" key="1">
    <citation type="submission" date="2019-04" db="EMBL/GenBank/DDBJ databases">
        <authorList>
            <person name="Dong K."/>
        </authorList>
    </citation>
    <scope>NUCLEOTIDE SEQUENCE [LARGE SCALE GENOMIC DNA]</scope>
    <source>
        <strain evidence="6">dk3543</strain>
    </source>
</reference>
<dbReference type="InterPro" id="IPR011251">
    <property type="entry name" value="Luciferase-like_dom"/>
</dbReference>
<feature type="domain" description="Luciferase-like" evidence="4">
    <location>
        <begin position="139"/>
        <end position="367"/>
    </location>
</feature>
<organism evidence="5 6">
    <name type="scientific">Nocardioides jishulii</name>
    <dbReference type="NCBI Taxonomy" id="2575440"/>
    <lineage>
        <taxon>Bacteria</taxon>
        <taxon>Bacillati</taxon>
        <taxon>Actinomycetota</taxon>
        <taxon>Actinomycetes</taxon>
        <taxon>Propionibacteriales</taxon>
        <taxon>Nocardioidaceae</taxon>
        <taxon>Nocardioides</taxon>
    </lineage>
</organism>
<evidence type="ECO:0000313" key="6">
    <source>
        <dbReference type="Proteomes" id="UP000307808"/>
    </source>
</evidence>
<dbReference type="CDD" id="cd01097">
    <property type="entry name" value="Tetrahydromethanopterin_reductase"/>
    <property type="match status" value="1"/>
</dbReference>
<sequence>MVDRRRLRPAAAGPDHAGGGVGAGRGVAALRRGPGRDRDDPRRAGLRPGRLGRARRGRRGAPHAAVTRGNAGGTDRATPRRIWTAPCPKGQSDGWFTTGSRAPRSHIVHETSSATVGVFVSTPSPVPVGVRLPLPTEDLTPQDQVDLCRHALDLGYSSFWVGDHVVLPETTSSPYPHTGDGKAGFRSDTPWTDPFIHLTWLAAQLPEARFGTSILILTLRNPTLVAKQLASMSWLTRRPFSLGVGTGWLREEYDAVGATFEKRGTRARRDIAQIKELLSRGSYDYTVRGADDEDVDLTFSMLPTAPAPVEFLWGGFSPLALKIVARDCDGWLPAKQSVEDLERHLVRLRAACDEAERDFSELRLVVKPGSGPDPANGAIDKDSLAAYGELGFHEAVLEMPYETRSLTDAKETLDRVAARSWL</sequence>
<dbReference type="GO" id="GO:0016705">
    <property type="term" value="F:oxidoreductase activity, acting on paired donors, with incorporation or reduction of molecular oxygen"/>
    <property type="evidence" value="ECO:0007669"/>
    <property type="project" value="InterPro"/>
</dbReference>
<proteinExistence type="predicted"/>
<evidence type="ECO:0000259" key="4">
    <source>
        <dbReference type="Pfam" id="PF00296"/>
    </source>
</evidence>
<evidence type="ECO:0000256" key="2">
    <source>
        <dbReference type="SAM" id="Coils"/>
    </source>
</evidence>
<accession>A0A4U2YQN5</accession>
<comment type="caution">
    <text evidence="5">The sequence shown here is derived from an EMBL/GenBank/DDBJ whole genome shotgun (WGS) entry which is preliminary data.</text>
</comment>
<evidence type="ECO:0000256" key="3">
    <source>
        <dbReference type="SAM" id="MobiDB-lite"/>
    </source>
</evidence>
<dbReference type="Gene3D" id="3.20.20.30">
    <property type="entry name" value="Luciferase-like domain"/>
    <property type="match status" value="1"/>
</dbReference>
<keyword evidence="2" id="KW-0175">Coiled coil</keyword>
<feature type="compositionally biased region" description="Gly residues" evidence="3">
    <location>
        <begin position="16"/>
        <end position="25"/>
    </location>
</feature>
<evidence type="ECO:0000256" key="1">
    <source>
        <dbReference type="ARBA" id="ARBA00023002"/>
    </source>
</evidence>
<dbReference type="PANTHER" id="PTHR43244">
    <property type="match status" value="1"/>
</dbReference>
<feature type="coiled-coil region" evidence="2">
    <location>
        <begin position="338"/>
        <end position="365"/>
    </location>
</feature>
<keyword evidence="1" id="KW-0560">Oxidoreductase</keyword>
<protein>
    <submittedName>
        <fullName evidence="5">LLM class flavin-dependent oxidoreductase</fullName>
    </submittedName>
</protein>
<feature type="compositionally biased region" description="Basic residues" evidence="3">
    <location>
        <begin position="50"/>
        <end position="61"/>
    </location>
</feature>
<dbReference type="PANTHER" id="PTHR43244:SF1">
    <property type="entry name" value="5,10-METHYLENETETRAHYDROMETHANOPTERIN REDUCTASE"/>
    <property type="match status" value="1"/>
</dbReference>
<dbReference type="InterPro" id="IPR050564">
    <property type="entry name" value="F420-G6PD/mer"/>
</dbReference>